<comment type="caution">
    <text evidence="1">The sequence shown here is derived from an EMBL/GenBank/DDBJ whole genome shotgun (WGS) entry which is preliminary data.</text>
</comment>
<protein>
    <submittedName>
        <fullName evidence="1">Uncharacterized protein</fullName>
    </submittedName>
</protein>
<sequence>MGRWQNALPNTNSVRAQLSDILVVKAGFLLTNVTNRIVVVTNHYFLIERTTNTYKRYDIDTLVPFGRDRPICCPRIPRPGDEERNRTIVDFVVPNERQLLVLLQCGYVIYYNWGVVTPYHPHENGAHQRRWRSIPGIVQARAFRRSSRGTIQVFGFSERTRNDGKKILTPAVYDLEKNFNNMTTCQQDMSSIAELPKDYYDLHVVDSVGIYSLQIEHQANKKNNLLRIPATRLTHLQPPLINHKVEKMVAWPVDEYGFSLIAAIGPALTLLVYQPEFEKLTVVNEHYPRYPCVDVTFTGVKQKVNNEKSMRSHIKGYIILATEGDVEVLEFFLGGQPTGKIYATSRIIIETIDTPAPSHVSIEVGIVSRNIFNVGPRVCSIYAPLMLEFCQKGIFYVFYVARSPTNEHDYFIGKFVVDVTQSMAPLGYDHERVPCPGFFKPGQQFKLLLKRNPDNEPTLEVYCPIAANPTRFKFGVWDLKNDGFEFVKEVAAFEAIDDSGKLYSLRWQDTYYTIKTRLVDAMLQRASGVSEADGAPTYFFHKKDGEFGWLLAKKSNGNPNFFPDKCLTARAKHVKFEKWAPILR</sequence>
<organism evidence="1 2">
    <name type="scientific">Mesorhabditis spiculigera</name>
    <dbReference type="NCBI Taxonomy" id="96644"/>
    <lineage>
        <taxon>Eukaryota</taxon>
        <taxon>Metazoa</taxon>
        <taxon>Ecdysozoa</taxon>
        <taxon>Nematoda</taxon>
        <taxon>Chromadorea</taxon>
        <taxon>Rhabditida</taxon>
        <taxon>Rhabditina</taxon>
        <taxon>Rhabditomorpha</taxon>
        <taxon>Rhabditoidea</taxon>
        <taxon>Rhabditidae</taxon>
        <taxon>Mesorhabditinae</taxon>
        <taxon>Mesorhabditis</taxon>
    </lineage>
</organism>
<dbReference type="AlphaFoldDB" id="A0AA36CYG6"/>
<reference evidence="1" key="1">
    <citation type="submission" date="2023-06" db="EMBL/GenBank/DDBJ databases">
        <authorList>
            <person name="Delattre M."/>
        </authorList>
    </citation>
    <scope>NUCLEOTIDE SEQUENCE</scope>
    <source>
        <strain evidence="1">AF72</strain>
    </source>
</reference>
<accession>A0AA36CYG6</accession>
<evidence type="ECO:0000313" key="1">
    <source>
        <dbReference type="EMBL" id="CAJ0576637.1"/>
    </source>
</evidence>
<keyword evidence="2" id="KW-1185">Reference proteome</keyword>
<dbReference type="EMBL" id="CATQJA010002645">
    <property type="protein sequence ID" value="CAJ0576637.1"/>
    <property type="molecule type" value="Genomic_DNA"/>
</dbReference>
<name>A0AA36CYG6_9BILA</name>
<gene>
    <name evidence="1" type="ORF">MSPICULIGERA_LOCUS14927</name>
</gene>
<proteinExistence type="predicted"/>
<dbReference type="Proteomes" id="UP001177023">
    <property type="component" value="Unassembled WGS sequence"/>
</dbReference>
<evidence type="ECO:0000313" key="2">
    <source>
        <dbReference type="Proteomes" id="UP001177023"/>
    </source>
</evidence>
<feature type="non-terminal residue" evidence="1">
    <location>
        <position position="1"/>
    </location>
</feature>